<reference evidence="3" key="1">
    <citation type="journal article" date="2019" name="Int. J. Syst. Evol. Microbiol.">
        <title>The Global Catalogue of Microorganisms (GCM) 10K type strain sequencing project: providing services to taxonomists for standard genome sequencing and annotation.</title>
        <authorList>
            <consortium name="The Broad Institute Genomics Platform"/>
            <consortium name="The Broad Institute Genome Sequencing Center for Infectious Disease"/>
            <person name="Wu L."/>
            <person name="Ma J."/>
        </authorList>
    </citation>
    <scope>NUCLEOTIDE SEQUENCE [LARGE SCALE GENOMIC DNA]</scope>
    <source>
        <strain evidence="3">JCM 17551</strain>
    </source>
</reference>
<keyword evidence="1" id="KW-0732">Signal</keyword>
<feature type="signal peptide" evidence="1">
    <location>
        <begin position="1"/>
        <end position="18"/>
    </location>
</feature>
<dbReference type="RefSeq" id="WP_344798362.1">
    <property type="nucleotide sequence ID" value="NZ_BAABBN010000007.1"/>
</dbReference>
<protein>
    <submittedName>
        <fullName evidence="2">Uncharacterized protein</fullName>
    </submittedName>
</protein>
<evidence type="ECO:0000256" key="1">
    <source>
        <dbReference type="SAM" id="SignalP"/>
    </source>
</evidence>
<sequence>MRYILLMVLTAVSLQARAHYPLLNCEFTENEQSATEQVFCDAGFSDGTKAPNVVMEVFSEDDETLVSGHTDATAKFQFDRPEGVFFIIMDAGPGHVIEISDEEVN</sequence>
<keyword evidence="3" id="KW-1185">Reference proteome</keyword>
<feature type="chain" id="PRO_5046534799" evidence="1">
    <location>
        <begin position="19"/>
        <end position="105"/>
    </location>
</feature>
<accession>A0ABP7MK18</accession>
<comment type="caution">
    <text evidence="2">The sequence shown here is derived from an EMBL/GenBank/DDBJ whole genome shotgun (WGS) entry which is preliminary data.</text>
</comment>
<evidence type="ECO:0000313" key="3">
    <source>
        <dbReference type="Proteomes" id="UP001501565"/>
    </source>
</evidence>
<evidence type="ECO:0000313" key="2">
    <source>
        <dbReference type="EMBL" id="GAA3925060.1"/>
    </source>
</evidence>
<dbReference type="EMBL" id="BAABBN010000007">
    <property type="protein sequence ID" value="GAA3925060.1"/>
    <property type="molecule type" value="Genomic_DNA"/>
</dbReference>
<proteinExistence type="predicted"/>
<organism evidence="2 3">
    <name type="scientific">Litoribacillus peritrichatus</name>
    <dbReference type="NCBI Taxonomy" id="718191"/>
    <lineage>
        <taxon>Bacteria</taxon>
        <taxon>Pseudomonadati</taxon>
        <taxon>Pseudomonadota</taxon>
        <taxon>Gammaproteobacteria</taxon>
        <taxon>Oceanospirillales</taxon>
        <taxon>Oceanospirillaceae</taxon>
        <taxon>Litoribacillus</taxon>
    </lineage>
</organism>
<gene>
    <name evidence="2" type="ORF">GCM10022277_21220</name>
</gene>
<name>A0ABP7MK18_9GAMM</name>
<dbReference type="Proteomes" id="UP001501565">
    <property type="component" value="Unassembled WGS sequence"/>
</dbReference>